<accession>A8V9G1</accession>
<feature type="domain" description="FAD-binding PCMH-type" evidence="3">
    <location>
        <begin position="73"/>
        <end position="245"/>
    </location>
</feature>
<dbReference type="Gene3D" id="3.30.465.10">
    <property type="match status" value="1"/>
</dbReference>
<dbReference type="InterPro" id="IPR016169">
    <property type="entry name" value="FAD-bd_PCMH_sub2"/>
</dbReference>
<proteinExistence type="predicted"/>
<dbReference type="EMBL" id="EU165546">
    <property type="protein sequence ID" value="ABW22853.1"/>
    <property type="molecule type" value="Genomic_DNA"/>
</dbReference>
<keyword evidence="1" id="KW-0285">Flavoprotein</keyword>
<reference evidence="4" key="1">
    <citation type="submission" date="2007-09" db="EMBL/GenBank/DDBJ databases">
        <title>Molecular and genetic characterization of the aromatic catabolism in Burkholderia sp. NCIMB 10467.</title>
        <authorList>
            <person name="Luo S."/>
            <person name="Zhou N.-Y."/>
        </authorList>
    </citation>
    <scope>NUCLEOTIDE SEQUENCE</scope>
    <source>
        <strain evidence="4">NCIMB 10467</strain>
    </source>
</reference>
<dbReference type="InterPro" id="IPR006094">
    <property type="entry name" value="Oxid_FAD_bind_N"/>
</dbReference>
<dbReference type="PROSITE" id="PS51387">
    <property type="entry name" value="FAD_PCMH"/>
    <property type="match status" value="1"/>
</dbReference>
<dbReference type="SUPFAM" id="SSF56176">
    <property type="entry name" value="FAD-binding/transporter-associated domain-like"/>
    <property type="match status" value="1"/>
</dbReference>
<evidence type="ECO:0000256" key="1">
    <source>
        <dbReference type="ARBA" id="ARBA00022827"/>
    </source>
</evidence>
<organism evidence="4">
    <name type="scientific">Burkholderia sp. NCIMB 10467</name>
    <dbReference type="NCBI Taxonomy" id="476209"/>
    <lineage>
        <taxon>Bacteria</taxon>
        <taxon>Pseudomonadati</taxon>
        <taxon>Pseudomonadota</taxon>
        <taxon>Betaproteobacteria</taxon>
        <taxon>Burkholderiales</taxon>
        <taxon>Burkholderiaceae</taxon>
        <taxon>Burkholderia</taxon>
    </lineage>
</organism>
<dbReference type="PANTHER" id="PTHR11748">
    <property type="entry name" value="D-LACTATE DEHYDROGENASE"/>
    <property type="match status" value="1"/>
</dbReference>
<evidence type="ECO:0000259" key="3">
    <source>
        <dbReference type="PROSITE" id="PS51387"/>
    </source>
</evidence>
<dbReference type="Pfam" id="PF01565">
    <property type="entry name" value="FAD_binding_4"/>
    <property type="match status" value="1"/>
</dbReference>
<dbReference type="InterPro" id="IPR016166">
    <property type="entry name" value="FAD-bd_PCMH"/>
</dbReference>
<name>A8V9G1_9BURK</name>
<dbReference type="AlphaFoldDB" id="A8V9G1"/>
<dbReference type="GO" id="GO:0071949">
    <property type="term" value="F:FAD binding"/>
    <property type="evidence" value="ECO:0007669"/>
    <property type="project" value="InterPro"/>
</dbReference>
<keyword evidence="1" id="KW-0274">FAD</keyword>
<dbReference type="GO" id="GO:0004458">
    <property type="term" value="F:D-lactate dehydrogenase (cytochrome) activity"/>
    <property type="evidence" value="ECO:0007669"/>
    <property type="project" value="TreeGrafter"/>
</dbReference>
<evidence type="ECO:0000256" key="2">
    <source>
        <dbReference type="SAM" id="MobiDB-lite"/>
    </source>
</evidence>
<evidence type="ECO:0000313" key="4">
    <source>
        <dbReference type="EMBL" id="ABW22853.1"/>
    </source>
</evidence>
<feature type="region of interest" description="Disordered" evidence="2">
    <location>
        <begin position="1"/>
        <end position="22"/>
    </location>
</feature>
<protein>
    <submittedName>
        <fullName evidence="4">Putative FAD-dependent oxidoreductase</fullName>
    </submittedName>
</protein>
<dbReference type="InterPro" id="IPR036318">
    <property type="entry name" value="FAD-bd_PCMH-like_sf"/>
</dbReference>
<dbReference type="GO" id="GO:1903457">
    <property type="term" value="P:lactate catabolic process"/>
    <property type="evidence" value="ECO:0007669"/>
    <property type="project" value="TreeGrafter"/>
</dbReference>
<sequence length="297" mass="31959">MGTSFDEEQGAGLHELDDAGRRALKDTPRVATPYAGSAAVMQALEADLRSHVRGEVRFDQGSKALYAADASNYRQVPLAIVVPADIDDLVAALAACRRNDVPFLARGGGTSQNGQCVNVAVVADASKYVNRVVSIDPAARVAIVEPGVVCDTLRDAAEQHGLTFAPDPATHSRCTLGGMIGNNSCGAHSVMAGKTVDNVEALEIATFDGARFWVGPTSEHELERIIAAGGRQSEIYAALKRLRDTYAEQIRAKFPQIKSRVSGSISINCCRRRFQRDTRVGRHKGTCARHCRRRCPS</sequence>
<dbReference type="GO" id="GO:0008720">
    <property type="term" value="F:D-lactate dehydrogenase (NAD+) activity"/>
    <property type="evidence" value="ECO:0007669"/>
    <property type="project" value="TreeGrafter"/>
</dbReference>
<dbReference type="PANTHER" id="PTHR11748:SF119">
    <property type="entry name" value="D-2-HYDROXYGLUTARATE DEHYDROGENASE"/>
    <property type="match status" value="1"/>
</dbReference>